<comment type="caution">
    <text evidence="1">The sequence shown here is derived from an EMBL/GenBank/DDBJ whole genome shotgun (WGS) entry which is preliminary data.</text>
</comment>
<reference evidence="1 2" key="1">
    <citation type="journal article" date="2021" name="Elife">
        <title>Chloroplast acquisition without the gene transfer in kleptoplastic sea slugs, Plakobranchus ocellatus.</title>
        <authorList>
            <person name="Maeda T."/>
            <person name="Takahashi S."/>
            <person name="Yoshida T."/>
            <person name="Shimamura S."/>
            <person name="Takaki Y."/>
            <person name="Nagai Y."/>
            <person name="Toyoda A."/>
            <person name="Suzuki Y."/>
            <person name="Arimoto A."/>
            <person name="Ishii H."/>
            <person name="Satoh N."/>
            <person name="Nishiyama T."/>
            <person name="Hasebe M."/>
            <person name="Maruyama T."/>
            <person name="Minagawa J."/>
            <person name="Obokata J."/>
            <person name="Shigenobu S."/>
        </authorList>
    </citation>
    <scope>NUCLEOTIDE SEQUENCE [LARGE SCALE GENOMIC DNA]</scope>
</reference>
<evidence type="ECO:0000313" key="2">
    <source>
        <dbReference type="Proteomes" id="UP000735302"/>
    </source>
</evidence>
<keyword evidence="2" id="KW-1185">Reference proteome</keyword>
<accession>A0AAV4B4W3</accession>
<dbReference type="AlphaFoldDB" id="A0AAV4B4W3"/>
<protein>
    <submittedName>
        <fullName evidence="1">Uncharacterized protein</fullName>
    </submittedName>
</protein>
<dbReference type="Proteomes" id="UP000735302">
    <property type="component" value="Unassembled WGS sequence"/>
</dbReference>
<proteinExistence type="predicted"/>
<gene>
    <name evidence="1" type="ORF">PoB_004075200</name>
</gene>
<dbReference type="EMBL" id="BLXT01004548">
    <property type="protein sequence ID" value="GFO14247.1"/>
    <property type="molecule type" value="Genomic_DNA"/>
</dbReference>
<evidence type="ECO:0000313" key="1">
    <source>
        <dbReference type="EMBL" id="GFO14247.1"/>
    </source>
</evidence>
<organism evidence="1 2">
    <name type="scientific">Plakobranchus ocellatus</name>
    <dbReference type="NCBI Taxonomy" id="259542"/>
    <lineage>
        <taxon>Eukaryota</taxon>
        <taxon>Metazoa</taxon>
        <taxon>Spiralia</taxon>
        <taxon>Lophotrochozoa</taxon>
        <taxon>Mollusca</taxon>
        <taxon>Gastropoda</taxon>
        <taxon>Heterobranchia</taxon>
        <taxon>Euthyneura</taxon>
        <taxon>Panpulmonata</taxon>
        <taxon>Sacoglossa</taxon>
        <taxon>Placobranchoidea</taxon>
        <taxon>Plakobranchidae</taxon>
        <taxon>Plakobranchus</taxon>
    </lineage>
</organism>
<sequence>MLEVVEVSTAIPWALASSHPWSCDHYVICLAGSWSDLATYVMSCPPKNQKLKASGVMSVGQRLEMLVMLGEWKKCGLSHSLVTGG</sequence>
<name>A0AAV4B4W3_9GAST</name>